<evidence type="ECO:0000256" key="1">
    <source>
        <dbReference type="SAM" id="Phobius"/>
    </source>
</evidence>
<proteinExistence type="predicted"/>
<evidence type="ECO:0000313" key="2">
    <source>
        <dbReference type="EMBL" id="MPM28698.1"/>
    </source>
</evidence>
<name>A0A644YL36_9ZZZZ</name>
<dbReference type="EMBL" id="VSSQ01005324">
    <property type="protein sequence ID" value="MPM28698.1"/>
    <property type="molecule type" value="Genomic_DNA"/>
</dbReference>
<gene>
    <name evidence="2" type="ORF">SDC9_75225</name>
</gene>
<feature type="transmembrane region" description="Helical" evidence="1">
    <location>
        <begin position="20"/>
        <end position="41"/>
    </location>
</feature>
<accession>A0A644YL36</accession>
<reference evidence="2" key="1">
    <citation type="submission" date="2019-08" db="EMBL/GenBank/DDBJ databases">
        <authorList>
            <person name="Kucharzyk K."/>
            <person name="Murdoch R.W."/>
            <person name="Higgins S."/>
            <person name="Loffler F."/>
        </authorList>
    </citation>
    <scope>NUCLEOTIDE SEQUENCE</scope>
</reference>
<protein>
    <submittedName>
        <fullName evidence="2">Uncharacterized protein</fullName>
    </submittedName>
</protein>
<keyword evidence="1" id="KW-0812">Transmembrane</keyword>
<keyword evidence="1" id="KW-1133">Transmembrane helix</keyword>
<keyword evidence="1" id="KW-0472">Membrane</keyword>
<organism evidence="2">
    <name type="scientific">bioreactor metagenome</name>
    <dbReference type="NCBI Taxonomy" id="1076179"/>
    <lineage>
        <taxon>unclassified sequences</taxon>
        <taxon>metagenomes</taxon>
        <taxon>ecological metagenomes</taxon>
    </lineage>
</organism>
<comment type="caution">
    <text evidence="2">The sequence shown here is derived from an EMBL/GenBank/DDBJ whole genome shotgun (WGS) entry which is preliminary data.</text>
</comment>
<dbReference type="AlphaFoldDB" id="A0A644YL36"/>
<sequence length="115" mass="11914">MPVLGGVLGSFDEAPEVGWVLLGAVLGAWLAGAEAVCLGVATGSGVAVRRATALAGASKLWVGRPWLATCMYDSQVDAGNPAPKNVWVPAWRYGSRSLWPSSPATYITAVEICLV</sequence>